<dbReference type="InterPro" id="IPR013083">
    <property type="entry name" value="Znf_RING/FYVE/PHD"/>
</dbReference>
<sequence length="927" mass="103178">MSASQGQITDPSSNDLPLDPSVPRPSSPTTSRGSRPVRDRHQRRSSAHEDTDMRGEPSYRQILPPQPPRQYSHLPTPQSPNNLAQYAPRALYQPDSPLNHGSLPMPLSSTSLSGQRTMMVHNKEQEDIATNHSAHGFITPESSPVIQRNTLPRISELNLDIGISTPRSSSYIPHTPPYPRSVAPSNRYNSPASLQAPISLAPAPDILPSRDATPSVSVDISTRSTLSSPFMSRIGVADRHSNARTPRQGPVHSPPPPSSQPVQPSDLFSASRYSSAHTPPVSPPLPPAGGEIDRIHQAMRAQAQEAETRRPEYLKRVKRSISEVDAPELDEERHAGVGIGITESPLKGRRLKLFQETSEESFEESLMAGGYGRYRTAEWVRQPQPLPSPQLAGPSNVVPLLEQEAEPTQKELQKRRRLDAFRGERPAVPKAKLLTVEVEGKGRIIVEASTEESIPPPPEPTPSKKRSNARRKKKGAADQDLAVKVELATVLGKSHEGRAAEGPNWPDTEFPWKLRTDERSQMKHLEEEERLKWIERFLDRDSDEEEEDGSPPITIAVEEPLKVEESEDTAEILRRGRGKWVPLQTNSSENMQTRRRTFFPTDPADARAALLAKKSIRMLSYRQQKRQRIERDLDGEEVLCVCRGHDDGRELVQCDGCLTWYHLQCIGIKNIAELGREEDPWYCEVCEAEHASTGSDDINMADVLMSEPTFAPSEDEPRDAQHFSRTSPFFHEPALDDSPVPSWSRAPKTPTRTTVDPSEFGSGMSLASMTSSSTWPESSRPGPSTPRRSAHDSSPHQALPYGYDESPFDPTSTPSRGIKFGASFATPKNNPWSNRGFGGRDPSQHLNRSSDPYETVHNASPARPTFSYEESPTMRTLEKPSRQSYGRRIMEPRVLPPLAESPILKGRDVINGLRRDFLPPSMFAQNM</sequence>
<gene>
    <name evidence="9" type="ORF">PLEOSDRAFT_172905</name>
</gene>
<dbReference type="Pfam" id="PF00628">
    <property type="entry name" value="PHD"/>
    <property type="match status" value="1"/>
</dbReference>
<dbReference type="InterPro" id="IPR019787">
    <property type="entry name" value="Znf_PHD-finger"/>
</dbReference>
<evidence type="ECO:0000256" key="2">
    <source>
        <dbReference type="ARBA" id="ARBA00022723"/>
    </source>
</evidence>
<evidence type="ECO:0000256" key="7">
    <source>
        <dbReference type="SAM" id="MobiDB-lite"/>
    </source>
</evidence>
<dbReference type="InterPro" id="IPR019786">
    <property type="entry name" value="Zinc_finger_PHD-type_CS"/>
</dbReference>
<dbReference type="GO" id="GO:0045893">
    <property type="term" value="P:positive regulation of DNA-templated transcription"/>
    <property type="evidence" value="ECO:0007669"/>
    <property type="project" value="TreeGrafter"/>
</dbReference>
<dbReference type="InParanoid" id="A0A067P3C9"/>
<dbReference type="EMBL" id="KL198006">
    <property type="protein sequence ID" value="KDQ30351.1"/>
    <property type="molecule type" value="Genomic_DNA"/>
</dbReference>
<evidence type="ECO:0000313" key="10">
    <source>
        <dbReference type="Proteomes" id="UP000027073"/>
    </source>
</evidence>
<dbReference type="InterPro" id="IPR001965">
    <property type="entry name" value="Znf_PHD"/>
</dbReference>
<evidence type="ECO:0000256" key="1">
    <source>
        <dbReference type="ARBA" id="ARBA00004123"/>
    </source>
</evidence>
<feature type="compositionally biased region" description="Low complexity" evidence="7">
    <location>
        <begin position="761"/>
        <end position="787"/>
    </location>
</feature>
<dbReference type="InterPro" id="IPR011011">
    <property type="entry name" value="Znf_FYVE_PHD"/>
</dbReference>
<organism evidence="9 10">
    <name type="scientific">Pleurotus ostreatus (strain PC15)</name>
    <name type="common">Oyster mushroom</name>
    <dbReference type="NCBI Taxonomy" id="1137138"/>
    <lineage>
        <taxon>Eukaryota</taxon>
        <taxon>Fungi</taxon>
        <taxon>Dikarya</taxon>
        <taxon>Basidiomycota</taxon>
        <taxon>Agaricomycotina</taxon>
        <taxon>Agaricomycetes</taxon>
        <taxon>Agaricomycetidae</taxon>
        <taxon>Agaricales</taxon>
        <taxon>Pleurotineae</taxon>
        <taxon>Pleurotaceae</taxon>
        <taxon>Pleurotus</taxon>
    </lineage>
</organism>
<feature type="region of interest" description="Disordered" evidence="7">
    <location>
        <begin position="447"/>
        <end position="479"/>
    </location>
</feature>
<dbReference type="Gene3D" id="3.30.40.10">
    <property type="entry name" value="Zinc/RING finger domain, C3HC4 (zinc finger)"/>
    <property type="match status" value="1"/>
</dbReference>
<comment type="subcellular location">
    <subcellularLocation>
        <location evidence="1">Nucleus</location>
    </subcellularLocation>
</comment>
<feature type="compositionally biased region" description="Basic and acidic residues" evidence="7">
    <location>
        <begin position="46"/>
        <end position="57"/>
    </location>
</feature>
<feature type="compositionally biased region" description="Polar residues" evidence="7">
    <location>
        <begin position="1"/>
        <end position="15"/>
    </location>
</feature>
<evidence type="ECO:0000259" key="8">
    <source>
        <dbReference type="PROSITE" id="PS50016"/>
    </source>
</evidence>
<feature type="domain" description="PHD-type" evidence="8">
    <location>
        <begin position="637"/>
        <end position="689"/>
    </location>
</feature>
<dbReference type="Proteomes" id="UP000027073">
    <property type="component" value="Unassembled WGS sequence"/>
</dbReference>
<keyword evidence="2" id="KW-0479">Metal-binding</keyword>
<evidence type="ECO:0000256" key="5">
    <source>
        <dbReference type="ARBA" id="ARBA00023242"/>
    </source>
</evidence>
<keyword evidence="3 6" id="KW-0863">Zinc-finger</keyword>
<dbReference type="VEuPathDB" id="FungiDB:PLEOSDRAFT_172905"/>
<dbReference type="PROSITE" id="PS50016">
    <property type="entry name" value="ZF_PHD_2"/>
    <property type="match status" value="1"/>
</dbReference>
<feature type="region of interest" description="Disordered" evidence="7">
    <location>
        <begin position="168"/>
        <end position="190"/>
    </location>
</feature>
<dbReference type="PROSITE" id="PS01359">
    <property type="entry name" value="ZF_PHD_1"/>
    <property type="match status" value="1"/>
</dbReference>
<evidence type="ECO:0000256" key="4">
    <source>
        <dbReference type="ARBA" id="ARBA00022833"/>
    </source>
</evidence>
<evidence type="ECO:0000256" key="6">
    <source>
        <dbReference type="PROSITE-ProRule" id="PRU00146"/>
    </source>
</evidence>
<dbReference type="PANTHER" id="PTHR46174:SF1">
    <property type="entry name" value="CXXC-TYPE ZINC FINGER PROTEIN 1"/>
    <property type="match status" value="1"/>
</dbReference>
<dbReference type="PANTHER" id="PTHR46174">
    <property type="entry name" value="CXXC-TYPE ZINC FINGER PROTEIN 1"/>
    <property type="match status" value="1"/>
</dbReference>
<evidence type="ECO:0000313" key="9">
    <source>
        <dbReference type="EMBL" id="KDQ30351.1"/>
    </source>
</evidence>
<dbReference type="STRING" id="1137138.A0A067P3C9"/>
<name>A0A067P3C9_PLEO1</name>
<feature type="compositionally biased region" description="Polar residues" evidence="7">
    <location>
        <begin position="266"/>
        <end position="277"/>
    </location>
</feature>
<dbReference type="OrthoDB" id="436852at2759"/>
<accession>A0A067P3C9</accession>
<dbReference type="SUPFAM" id="SSF57903">
    <property type="entry name" value="FYVE/PHD zinc finger"/>
    <property type="match status" value="1"/>
</dbReference>
<dbReference type="AlphaFoldDB" id="A0A067P3C9"/>
<dbReference type="GO" id="GO:0008270">
    <property type="term" value="F:zinc ion binding"/>
    <property type="evidence" value="ECO:0007669"/>
    <property type="project" value="UniProtKB-KW"/>
</dbReference>
<keyword evidence="4" id="KW-0862">Zinc</keyword>
<feature type="compositionally biased region" description="Basic residues" evidence="7">
    <location>
        <begin position="463"/>
        <end position="474"/>
    </location>
</feature>
<feature type="region of interest" description="Disordered" evidence="7">
    <location>
        <begin position="729"/>
        <end position="884"/>
    </location>
</feature>
<feature type="compositionally biased region" description="Polar residues" evidence="7">
    <location>
        <begin position="73"/>
        <end position="83"/>
    </location>
</feature>
<feature type="region of interest" description="Disordered" evidence="7">
    <location>
        <begin position="241"/>
        <end position="291"/>
    </location>
</feature>
<proteinExistence type="predicted"/>
<protein>
    <recommendedName>
        <fullName evidence="8">PHD-type domain-containing protein</fullName>
    </recommendedName>
</protein>
<feature type="region of interest" description="Disordered" evidence="7">
    <location>
        <begin position="1"/>
        <end position="83"/>
    </location>
</feature>
<dbReference type="InterPro" id="IPR037869">
    <property type="entry name" value="Spp1/CFP1"/>
</dbReference>
<reference evidence="10" key="1">
    <citation type="journal article" date="2014" name="Proc. Natl. Acad. Sci. U.S.A.">
        <title>Extensive sampling of basidiomycete genomes demonstrates inadequacy of the white-rot/brown-rot paradigm for wood decay fungi.</title>
        <authorList>
            <person name="Riley R."/>
            <person name="Salamov A.A."/>
            <person name="Brown D.W."/>
            <person name="Nagy L.G."/>
            <person name="Floudas D."/>
            <person name="Held B.W."/>
            <person name="Levasseur A."/>
            <person name="Lombard V."/>
            <person name="Morin E."/>
            <person name="Otillar R."/>
            <person name="Lindquist E.A."/>
            <person name="Sun H."/>
            <person name="LaButti K.M."/>
            <person name="Schmutz J."/>
            <person name="Jabbour D."/>
            <person name="Luo H."/>
            <person name="Baker S.E."/>
            <person name="Pisabarro A.G."/>
            <person name="Walton J.D."/>
            <person name="Blanchette R.A."/>
            <person name="Henrissat B."/>
            <person name="Martin F."/>
            <person name="Cullen D."/>
            <person name="Hibbett D.S."/>
            <person name="Grigoriev I.V."/>
        </authorList>
    </citation>
    <scope>NUCLEOTIDE SEQUENCE [LARGE SCALE GENOMIC DNA]</scope>
    <source>
        <strain evidence="10">PC15</strain>
    </source>
</reference>
<dbReference type="SMART" id="SM00249">
    <property type="entry name" value="PHD"/>
    <property type="match status" value="1"/>
</dbReference>
<dbReference type="GO" id="GO:0048188">
    <property type="term" value="C:Set1C/COMPASS complex"/>
    <property type="evidence" value="ECO:0007669"/>
    <property type="project" value="InterPro"/>
</dbReference>
<keyword evidence="5" id="KW-0539">Nucleus</keyword>
<evidence type="ECO:0000256" key="3">
    <source>
        <dbReference type="ARBA" id="ARBA00022771"/>
    </source>
</evidence>
<dbReference type="HOGENOM" id="CLU_013082_0_0_1"/>